<dbReference type="InterPro" id="IPR031982">
    <property type="entry name" value="PilE-like"/>
</dbReference>
<dbReference type="Gene3D" id="3.30.700.10">
    <property type="entry name" value="Glycoprotein, Type 4 Pilin"/>
    <property type="match status" value="1"/>
</dbReference>
<dbReference type="RefSeq" id="WP_211957049.1">
    <property type="nucleotide sequence ID" value="NZ_CAJPVI010000050.1"/>
</dbReference>
<dbReference type="SUPFAM" id="SSF54523">
    <property type="entry name" value="Pili subunits"/>
    <property type="match status" value="1"/>
</dbReference>
<name>A0ABM8TRJ6_9BURK</name>
<protein>
    <recommendedName>
        <fullName evidence="4">Type IV pilus assembly protein PilE</fullName>
    </recommendedName>
</protein>
<gene>
    <name evidence="2" type="ORF">LMG26411_06210</name>
</gene>
<keyword evidence="1" id="KW-0472">Membrane</keyword>
<dbReference type="PANTHER" id="PTHR30093">
    <property type="entry name" value="GENERAL SECRETION PATHWAY PROTEIN G"/>
    <property type="match status" value="1"/>
</dbReference>
<dbReference type="EMBL" id="CAJPVI010000050">
    <property type="protein sequence ID" value="CAG2158809.1"/>
    <property type="molecule type" value="Genomic_DNA"/>
</dbReference>
<evidence type="ECO:0000313" key="2">
    <source>
        <dbReference type="EMBL" id="CAG2158809.1"/>
    </source>
</evidence>
<sequence>MTTHRPRPCAPAARGFTLIELMVVVAIVGILASIAYPSYTENVRTSRRTDAKTALLDFATRQERFFTMQNRYSASPDTLGYARLPVEVQSSGQAFYQLAVRQDTPTTYVATATPINAQQGDACGSYTIDHLGAQGNEGNTRASAQCW</sequence>
<keyword evidence="1" id="KW-0812">Transmembrane</keyword>
<dbReference type="Pfam" id="PF16732">
    <property type="entry name" value="ComP_DUS"/>
    <property type="match status" value="1"/>
</dbReference>
<proteinExistence type="predicted"/>
<evidence type="ECO:0000256" key="1">
    <source>
        <dbReference type="SAM" id="Phobius"/>
    </source>
</evidence>
<comment type="caution">
    <text evidence="2">The sequence shown here is derived from an EMBL/GenBank/DDBJ whole genome shotgun (WGS) entry which is preliminary data.</text>
</comment>
<reference evidence="2 3" key="1">
    <citation type="submission" date="2021-03" db="EMBL/GenBank/DDBJ databases">
        <authorList>
            <person name="Peeters C."/>
        </authorList>
    </citation>
    <scope>NUCLEOTIDE SEQUENCE [LARGE SCALE GENOMIC DNA]</scope>
    <source>
        <strain evidence="2 3">LMG 26411</strain>
    </source>
</reference>
<accession>A0ABM8TRJ6</accession>
<dbReference type="InterPro" id="IPR012902">
    <property type="entry name" value="N_methyl_site"/>
</dbReference>
<evidence type="ECO:0000313" key="3">
    <source>
        <dbReference type="Proteomes" id="UP000672657"/>
    </source>
</evidence>
<dbReference type="Proteomes" id="UP000672657">
    <property type="component" value="Unassembled WGS sequence"/>
</dbReference>
<dbReference type="PROSITE" id="PS00409">
    <property type="entry name" value="PROKAR_NTER_METHYL"/>
    <property type="match status" value="1"/>
</dbReference>
<dbReference type="InterPro" id="IPR045584">
    <property type="entry name" value="Pilin-like"/>
</dbReference>
<feature type="transmembrane region" description="Helical" evidence="1">
    <location>
        <begin position="12"/>
        <end position="36"/>
    </location>
</feature>
<organism evidence="2 3">
    <name type="scientific">Cupriavidus numazuensis</name>
    <dbReference type="NCBI Taxonomy" id="221992"/>
    <lineage>
        <taxon>Bacteria</taxon>
        <taxon>Pseudomonadati</taxon>
        <taxon>Pseudomonadota</taxon>
        <taxon>Betaproteobacteria</taxon>
        <taxon>Burkholderiales</taxon>
        <taxon>Burkholderiaceae</taxon>
        <taxon>Cupriavidus</taxon>
    </lineage>
</organism>
<keyword evidence="3" id="KW-1185">Reference proteome</keyword>
<dbReference type="NCBIfam" id="TIGR02532">
    <property type="entry name" value="IV_pilin_GFxxxE"/>
    <property type="match status" value="1"/>
</dbReference>
<keyword evidence="1" id="KW-1133">Transmembrane helix</keyword>
<dbReference type="Pfam" id="PF07963">
    <property type="entry name" value="N_methyl"/>
    <property type="match status" value="1"/>
</dbReference>
<dbReference type="PANTHER" id="PTHR30093:SF47">
    <property type="entry name" value="TYPE IV PILUS NON-CORE MINOR PILIN PILE"/>
    <property type="match status" value="1"/>
</dbReference>
<evidence type="ECO:0008006" key="4">
    <source>
        <dbReference type="Google" id="ProtNLM"/>
    </source>
</evidence>